<dbReference type="InterPro" id="IPR023165">
    <property type="entry name" value="rRNA_Ade_diMease-like_C"/>
</dbReference>
<evidence type="ECO:0000256" key="1">
    <source>
        <dbReference type="ARBA" id="ARBA00022490"/>
    </source>
</evidence>
<keyword evidence="1 7" id="KW-0963">Cytoplasm</keyword>
<evidence type="ECO:0000256" key="2">
    <source>
        <dbReference type="ARBA" id="ARBA00022552"/>
    </source>
</evidence>
<dbReference type="SUPFAM" id="SSF53335">
    <property type="entry name" value="S-adenosyl-L-methionine-dependent methyltransferases"/>
    <property type="match status" value="1"/>
</dbReference>
<reference evidence="10 11" key="1">
    <citation type="journal article" date="2010" name="Appl. Environ. Microbiol.">
        <title>Targeted chromosomal knockouts in Mycoplasma pneumoniae.</title>
        <authorList>
            <person name="Krishnakumar R."/>
            <person name="Assad-Garcia N."/>
            <person name="Benders G.A."/>
            <person name="Phan Q."/>
            <person name="Montague M.G."/>
            <person name="Glass J.I."/>
        </authorList>
    </citation>
    <scope>NUCLEOTIDE SEQUENCE [LARGE SCALE GENOMIC DNA]</scope>
    <source>
        <strain evidence="11">ATCC 15531 / DSM 22911 / NBRC 14401 / NCTC 10119 / FH</strain>
    </source>
</reference>
<dbReference type="InterPro" id="IPR020596">
    <property type="entry name" value="rRNA_Ade_Mease_Trfase_CS"/>
</dbReference>
<sequence length="263" mass="29794">MNSFYPSRKLGQNFTVDQSVIAKTCRLIKSLNPTALIEVGPGKGALTKALLKLQLPYHGIELDKRLAEYLLVNEILTEEQLTIGDALKQNLDQYFPDTIPLLCGNIPYSISSPLIANFLASKLQQFVLVCQWEFGQRLVAPVNSPNYSAFGVFCQYHLQIKSVFKIDKVAFKPKPQVDSVLMLLKKKPQVAYEAHFGRFLKQCFHQRRKLLVNNLKQLLPPTLLTNVLQQQDLAATVRAQELTPTQLFRLYLSLKPHLSDGKD</sequence>
<dbReference type="NCBIfam" id="TIGR00755">
    <property type="entry name" value="ksgA"/>
    <property type="match status" value="1"/>
</dbReference>
<keyword evidence="5 7" id="KW-0949">S-adenosyl-L-methionine</keyword>
<dbReference type="KEGG" id="mpj:MPNE_0791"/>
<proteinExistence type="inferred from homology"/>
<keyword evidence="3 7" id="KW-0489">Methyltransferase</keyword>
<dbReference type="HAMAP" id="MF_00607">
    <property type="entry name" value="16SrRNA_methyltr_A"/>
    <property type="match status" value="1"/>
</dbReference>
<dbReference type="Proteomes" id="UP000007756">
    <property type="component" value="Chromosome"/>
</dbReference>
<evidence type="ECO:0000313" key="10">
    <source>
        <dbReference type="EMBL" id="ADK86944.1"/>
    </source>
</evidence>
<dbReference type="PANTHER" id="PTHR11727:SF7">
    <property type="entry name" value="DIMETHYLADENOSINE TRANSFERASE-RELATED"/>
    <property type="match status" value="1"/>
</dbReference>
<keyword evidence="2 7" id="KW-0698">rRNA processing</keyword>
<dbReference type="PANTHER" id="PTHR11727">
    <property type="entry name" value="DIMETHYLADENOSINE TRANSFERASE"/>
    <property type="match status" value="1"/>
</dbReference>
<dbReference type="eggNOG" id="COG0030">
    <property type="taxonomic scope" value="Bacteria"/>
</dbReference>
<dbReference type="InterPro" id="IPR001737">
    <property type="entry name" value="KsgA/Erm"/>
</dbReference>
<comment type="caution">
    <text evidence="7">Lacks conserved residue(s) required for the propagation of feature annotation.</text>
</comment>
<evidence type="ECO:0000313" key="11">
    <source>
        <dbReference type="Proteomes" id="UP000007756"/>
    </source>
</evidence>
<evidence type="ECO:0000256" key="4">
    <source>
        <dbReference type="ARBA" id="ARBA00022679"/>
    </source>
</evidence>
<keyword evidence="4 7" id="KW-0808">Transferase</keyword>
<comment type="similarity">
    <text evidence="7">Belongs to the class I-like SAM-binding methyltransferase superfamily. rRNA adenine N(6)-methyltransferase family. RsmA subfamily.</text>
</comment>
<dbReference type="EMBL" id="CP002077">
    <property type="protein sequence ID" value="ADK86944.1"/>
    <property type="molecule type" value="Genomic_DNA"/>
</dbReference>
<dbReference type="SMART" id="SM00650">
    <property type="entry name" value="rADc"/>
    <property type="match status" value="1"/>
</dbReference>
<name>A0A0H3DL29_MYCPB</name>
<evidence type="ECO:0000256" key="5">
    <source>
        <dbReference type="ARBA" id="ARBA00022691"/>
    </source>
</evidence>
<dbReference type="PROSITE" id="PS01131">
    <property type="entry name" value="RRNA_A_DIMETH"/>
    <property type="match status" value="1"/>
</dbReference>
<evidence type="ECO:0000256" key="3">
    <source>
        <dbReference type="ARBA" id="ARBA00022603"/>
    </source>
</evidence>
<dbReference type="HOGENOM" id="CLU_041220_0_2_14"/>
<dbReference type="Gene3D" id="1.10.8.100">
    <property type="entry name" value="Ribosomal RNA adenine dimethylase-like, domain 2"/>
    <property type="match status" value="1"/>
</dbReference>
<feature type="binding site" evidence="7 8">
    <location>
        <position position="85"/>
    </location>
    <ligand>
        <name>S-adenosyl-L-methionine</name>
        <dbReference type="ChEBI" id="CHEBI:59789"/>
    </ligand>
</feature>
<feature type="binding site" evidence="8">
    <location>
        <position position="15"/>
    </location>
    <ligand>
        <name>S-adenosyl-L-methionine</name>
        <dbReference type="ChEBI" id="CHEBI:59789"/>
    </ligand>
</feature>
<organism evidence="10 11">
    <name type="scientific">Mycoplasmoides pneumoniae (strain ATCC 15531 / DSM 23978 / CIP 103766 / NBRC 14401 / NCTC 10119 / FH)</name>
    <name type="common">Mycoplasma pneumoniae</name>
    <dbReference type="NCBI Taxonomy" id="722438"/>
    <lineage>
        <taxon>Bacteria</taxon>
        <taxon>Bacillati</taxon>
        <taxon>Mycoplasmatota</taxon>
        <taxon>Mycoplasmoidales</taxon>
        <taxon>Mycoplasmoidaceae</taxon>
        <taxon>Mycoplasmoides</taxon>
    </lineage>
</organism>
<dbReference type="GeneID" id="66608633"/>
<dbReference type="Gene3D" id="3.40.50.150">
    <property type="entry name" value="Vaccinia Virus protein VP39"/>
    <property type="match status" value="1"/>
</dbReference>
<evidence type="ECO:0000256" key="7">
    <source>
        <dbReference type="HAMAP-Rule" id="MF_00607"/>
    </source>
</evidence>
<dbReference type="Pfam" id="PF00398">
    <property type="entry name" value="RrnaAD"/>
    <property type="match status" value="1"/>
</dbReference>
<evidence type="ECO:0000259" key="9">
    <source>
        <dbReference type="SMART" id="SM00650"/>
    </source>
</evidence>
<dbReference type="PROSITE" id="PS51689">
    <property type="entry name" value="SAM_RNA_A_N6_MT"/>
    <property type="match status" value="1"/>
</dbReference>
<protein>
    <recommendedName>
        <fullName evidence="7">Ribosomal RNA small subunit methyltransferase A</fullName>
        <ecNumber evidence="7">2.1.1.182</ecNumber>
    </recommendedName>
    <alternativeName>
        <fullName evidence="7">16S rRNA (adenine(1518)-N(6)/adenine(1519)-N(6))-dimethyltransferase</fullName>
    </alternativeName>
    <alternativeName>
        <fullName evidence="7">16S rRNA dimethyladenosine transferase</fullName>
    </alternativeName>
    <alternativeName>
        <fullName evidence="7">16S rRNA dimethylase</fullName>
    </alternativeName>
    <alternativeName>
        <fullName evidence="7">S-adenosylmethionine-6-N', N'-adenosyl(rRNA) dimethyltransferase</fullName>
    </alternativeName>
</protein>
<accession>A0A0H3DL29</accession>
<dbReference type="AlphaFoldDB" id="A0A0H3DL29"/>
<dbReference type="SMR" id="A0A0H3DL29"/>
<dbReference type="RefSeq" id="WP_010875036.1">
    <property type="nucleotide sequence ID" value="NZ_CP010546.1"/>
</dbReference>
<comment type="subcellular location">
    <subcellularLocation>
        <location evidence="7">Cytoplasm</location>
    </subcellularLocation>
</comment>
<keyword evidence="6 7" id="KW-0694">RNA-binding</keyword>
<feature type="domain" description="Ribosomal RNA adenine methylase transferase N-terminal" evidence="9">
    <location>
        <begin position="23"/>
        <end position="188"/>
    </location>
</feature>
<dbReference type="GO" id="GO:0005829">
    <property type="term" value="C:cytosol"/>
    <property type="evidence" value="ECO:0007669"/>
    <property type="project" value="TreeGrafter"/>
</dbReference>
<feature type="binding site" evidence="7 8">
    <location>
        <position position="13"/>
    </location>
    <ligand>
        <name>S-adenosyl-L-methionine</name>
        <dbReference type="ChEBI" id="CHEBI:59789"/>
    </ligand>
</feature>
<comment type="catalytic activity">
    <reaction evidence="7">
        <text>adenosine(1518)/adenosine(1519) in 16S rRNA + 4 S-adenosyl-L-methionine = N(6)-dimethyladenosine(1518)/N(6)-dimethyladenosine(1519) in 16S rRNA + 4 S-adenosyl-L-homocysteine + 4 H(+)</text>
        <dbReference type="Rhea" id="RHEA:19609"/>
        <dbReference type="Rhea" id="RHEA-COMP:10232"/>
        <dbReference type="Rhea" id="RHEA-COMP:10233"/>
        <dbReference type="ChEBI" id="CHEBI:15378"/>
        <dbReference type="ChEBI" id="CHEBI:57856"/>
        <dbReference type="ChEBI" id="CHEBI:59789"/>
        <dbReference type="ChEBI" id="CHEBI:74411"/>
        <dbReference type="ChEBI" id="CHEBI:74493"/>
        <dbReference type="EC" id="2.1.1.182"/>
    </reaction>
</comment>
<dbReference type="InterPro" id="IPR020598">
    <property type="entry name" value="rRNA_Ade_methylase_Trfase_N"/>
</dbReference>
<dbReference type="STRING" id="722438.F539_03805"/>
<feature type="binding site" evidence="7 8">
    <location>
        <position position="40"/>
    </location>
    <ligand>
        <name>S-adenosyl-L-methionine</name>
        <dbReference type="ChEBI" id="CHEBI:59789"/>
    </ligand>
</feature>
<evidence type="ECO:0000256" key="8">
    <source>
        <dbReference type="PROSITE-ProRule" id="PRU01026"/>
    </source>
</evidence>
<evidence type="ECO:0000256" key="6">
    <source>
        <dbReference type="ARBA" id="ARBA00022884"/>
    </source>
</evidence>
<dbReference type="GO" id="GO:0003723">
    <property type="term" value="F:RNA binding"/>
    <property type="evidence" value="ECO:0007669"/>
    <property type="project" value="UniProtKB-UniRule"/>
</dbReference>
<dbReference type="GO" id="GO:0052908">
    <property type="term" value="F:16S rRNA (adenine(1518)-N(6)/adenine(1519)-N(6))-dimethyltransferase activity"/>
    <property type="evidence" value="ECO:0007669"/>
    <property type="project" value="UniProtKB-EC"/>
</dbReference>
<feature type="binding site" evidence="7 8">
    <location>
        <position position="105"/>
    </location>
    <ligand>
        <name>S-adenosyl-L-methionine</name>
        <dbReference type="ChEBI" id="CHEBI:59789"/>
    </ligand>
</feature>
<dbReference type="PaxDb" id="722438-MPNE_0791"/>
<comment type="function">
    <text evidence="7">Specifically dimethylates two adjacent adenosines (A1518 and A1519) in the loop of a conserved hairpin near the 3'-end of 16S rRNA in the 30S particle. May play a critical role in biogenesis of 30S subunits.</text>
</comment>
<dbReference type="InterPro" id="IPR011530">
    <property type="entry name" value="rRNA_adenine_dimethylase"/>
</dbReference>
<gene>
    <name evidence="7 10" type="primary">ksgA</name>
    <name evidence="7" type="synonym">rsmA</name>
    <name evidence="10" type="ordered locus">MPNE_0791</name>
</gene>
<dbReference type="EC" id="2.1.1.182" evidence="7"/>
<dbReference type="InterPro" id="IPR029063">
    <property type="entry name" value="SAM-dependent_MTases_sf"/>
</dbReference>
<feature type="binding site" evidence="7 8">
    <location>
        <position position="61"/>
    </location>
    <ligand>
        <name>S-adenosyl-L-methionine</name>
        <dbReference type="ChEBI" id="CHEBI:59789"/>
    </ligand>
</feature>
<dbReference type="PATRIC" id="fig|722438.3.peg.771"/>